<dbReference type="eggNOG" id="ENOG5031E5T">
    <property type="taxonomic scope" value="Bacteria"/>
</dbReference>
<name>F2NNW4_MARHT</name>
<dbReference type="STRING" id="869210.Marky_0588"/>
<dbReference type="EMBL" id="CP002630">
    <property type="protein sequence ID" value="AEB11338.1"/>
    <property type="molecule type" value="Genomic_DNA"/>
</dbReference>
<dbReference type="HOGENOM" id="CLU_167402_0_0_0"/>
<evidence type="ECO:0000313" key="2">
    <source>
        <dbReference type="Proteomes" id="UP000007030"/>
    </source>
</evidence>
<organism evidence="1 2">
    <name type="scientific">Marinithermus hydrothermalis (strain DSM 14884 / JCM 11576 / T1)</name>
    <dbReference type="NCBI Taxonomy" id="869210"/>
    <lineage>
        <taxon>Bacteria</taxon>
        <taxon>Thermotogati</taxon>
        <taxon>Deinococcota</taxon>
        <taxon>Deinococci</taxon>
        <taxon>Thermales</taxon>
        <taxon>Thermaceae</taxon>
        <taxon>Marinithermus</taxon>
    </lineage>
</organism>
<gene>
    <name evidence="1" type="ordered locus">Marky_0588</name>
</gene>
<sequence>MFNGERSLRVRARAQRFEIPPIRDALLIGRLAPIGPEAARRMAEAIAPGQYTLLRVEGDAEPVEAILVRKAHLRFLDGKHLARILLEEFAQFISPEDVLRVDIELEILLDRTLSFS</sequence>
<dbReference type="KEGG" id="mhd:Marky_0588"/>
<dbReference type="OrthoDB" id="678645at2"/>
<proteinExistence type="predicted"/>
<dbReference type="Proteomes" id="UP000007030">
    <property type="component" value="Chromosome"/>
</dbReference>
<keyword evidence="2" id="KW-1185">Reference proteome</keyword>
<reference evidence="1 2" key="1">
    <citation type="journal article" date="2012" name="Stand. Genomic Sci.">
        <title>Complete genome sequence of the aerobic, heterotroph Marinithermus hydrothermalis type strain (T1(T)) from a deep-sea hydrothermal vent chimney.</title>
        <authorList>
            <person name="Copeland A."/>
            <person name="Gu W."/>
            <person name="Yasawong M."/>
            <person name="Lapidus A."/>
            <person name="Lucas S."/>
            <person name="Deshpande S."/>
            <person name="Pagani I."/>
            <person name="Tapia R."/>
            <person name="Cheng J.F."/>
            <person name="Goodwin L.A."/>
            <person name="Pitluck S."/>
            <person name="Liolios K."/>
            <person name="Ivanova N."/>
            <person name="Mavromatis K."/>
            <person name="Mikhailova N."/>
            <person name="Pati A."/>
            <person name="Chen A."/>
            <person name="Palaniappan K."/>
            <person name="Land M."/>
            <person name="Pan C."/>
            <person name="Brambilla E.M."/>
            <person name="Rohde M."/>
            <person name="Tindall B.J."/>
            <person name="Sikorski J."/>
            <person name="Goker M."/>
            <person name="Detter J.C."/>
            <person name="Bristow J."/>
            <person name="Eisen J.A."/>
            <person name="Markowitz V."/>
            <person name="Hugenholtz P."/>
            <person name="Kyrpides N.C."/>
            <person name="Klenk H.P."/>
            <person name="Woyke T."/>
        </authorList>
    </citation>
    <scope>NUCLEOTIDE SEQUENCE [LARGE SCALE GENOMIC DNA]</scope>
    <source>
        <strain evidence="2">DSM 14884 / JCM 11576 / T1</strain>
    </source>
</reference>
<dbReference type="AlphaFoldDB" id="F2NNW4"/>
<accession>F2NNW4</accession>
<protein>
    <submittedName>
        <fullName evidence="1">Uncharacterized protein</fullName>
    </submittedName>
</protein>
<evidence type="ECO:0000313" key="1">
    <source>
        <dbReference type="EMBL" id="AEB11338.1"/>
    </source>
</evidence>